<comment type="function">
    <text evidence="7">NDH-1 shuttles electrons from NADH, via FMN and iron-sulfur (Fe-S) centers, to quinones in the respiratory chain. The immediate electron acceptor for the enzyme in this species is believed to be ubiquinone. Couples the redox reaction to proton translocation (for every two electrons transferred, four hydrogen ions are translocated across the cytoplasmic membrane), and thus conserves the redox energy in a proton gradient.</text>
</comment>
<sequence length="127" mass="14595">MMEPGSYIPYKYLPVFIVMFFSTVFGLVGLTVNKILAPKKFNPIKFTAYESGNPPSGDTTERFFIGFFLLAILFVVFDVEVIFLYPWAVAFHLISLEGFWVMIIFIGLILVGYIYEIFIGALTWHKK</sequence>
<dbReference type="InterPro" id="IPR000440">
    <property type="entry name" value="NADH_UbQ/plastoQ_OxRdtase_su3"/>
</dbReference>
<comment type="subcellular location">
    <subcellularLocation>
        <location evidence="7 8">Cell membrane</location>
        <topology evidence="7 8">Multi-pass membrane protein</topology>
    </subcellularLocation>
    <subcellularLocation>
        <location evidence="1">Membrane</location>
        <topology evidence="1">Multi-pass membrane protein</topology>
    </subcellularLocation>
</comment>
<evidence type="ECO:0000256" key="5">
    <source>
        <dbReference type="ARBA" id="ARBA00022989"/>
    </source>
</evidence>
<dbReference type="InterPro" id="IPR038430">
    <property type="entry name" value="NDAH_ubi_oxred_su3_sf"/>
</dbReference>
<evidence type="ECO:0000256" key="1">
    <source>
        <dbReference type="ARBA" id="ARBA00004141"/>
    </source>
</evidence>
<accession>A0AAU8GXE8</accession>
<evidence type="ECO:0000256" key="4">
    <source>
        <dbReference type="ARBA" id="ARBA00022692"/>
    </source>
</evidence>
<feature type="transmembrane region" description="Helical" evidence="7">
    <location>
        <begin position="63"/>
        <end position="87"/>
    </location>
</feature>
<evidence type="ECO:0000256" key="7">
    <source>
        <dbReference type="HAMAP-Rule" id="MF_01394"/>
    </source>
</evidence>
<name>A0AAU8GXE8_9BACT</name>
<keyword evidence="7 8" id="KW-0874">Quinone</keyword>
<keyword evidence="7" id="KW-0830">Ubiquinone</keyword>
<feature type="transmembrane region" description="Helical" evidence="7">
    <location>
        <begin position="99"/>
        <end position="124"/>
    </location>
</feature>
<gene>
    <name evidence="9" type="primary">ndhC</name>
    <name evidence="7" type="synonym">nuoA</name>
    <name evidence="9" type="ORF">V4D30_02835</name>
</gene>
<dbReference type="AlphaFoldDB" id="A0AAU8GXE8"/>
<dbReference type="GO" id="GO:0008137">
    <property type="term" value="F:NADH dehydrogenase (ubiquinone) activity"/>
    <property type="evidence" value="ECO:0007669"/>
    <property type="project" value="InterPro"/>
</dbReference>
<keyword evidence="4 7" id="KW-0812">Transmembrane</keyword>
<dbReference type="GO" id="GO:0030964">
    <property type="term" value="C:NADH dehydrogenase complex"/>
    <property type="evidence" value="ECO:0007669"/>
    <property type="project" value="TreeGrafter"/>
</dbReference>
<keyword evidence="3 7" id="KW-0813">Transport</keyword>
<comment type="subunit">
    <text evidence="7">NDH-1 is composed of 14 different subunits. Subunits NuoA, H, J, K, L, M, N constitute the membrane sector of the complex.</text>
</comment>
<keyword evidence="9" id="KW-0560">Oxidoreductase</keyword>
<evidence type="ECO:0000256" key="6">
    <source>
        <dbReference type="ARBA" id="ARBA00023136"/>
    </source>
</evidence>
<dbReference type="EMBL" id="CP144373">
    <property type="protein sequence ID" value="XCH47220.1"/>
    <property type="molecule type" value="Genomic_DNA"/>
</dbReference>
<dbReference type="GO" id="GO:0050136">
    <property type="term" value="F:NADH dehydrogenase (quinone) (non-electrogenic) activity"/>
    <property type="evidence" value="ECO:0007669"/>
    <property type="project" value="UniProtKB-UniRule"/>
</dbReference>
<reference evidence="9" key="1">
    <citation type="submission" date="2024-01" db="EMBL/GenBank/DDBJ databases">
        <title>The first autotrophic representatives of the genus Thermodesulfovibrio.</title>
        <authorList>
            <person name="Maltseva A.I."/>
            <person name="Elcheninov A.G."/>
            <person name="Kublanov I.V."/>
            <person name="Lebedinsky A.V."/>
            <person name="Frolov E.N."/>
        </authorList>
    </citation>
    <scope>NUCLEOTIDE SEQUENCE</scope>
    <source>
        <strain evidence="9">3907-1M</strain>
    </source>
</reference>
<organism evidence="9">
    <name type="scientific">Thermodesulfovibrio autotrophicus</name>
    <dbReference type="NCBI Taxonomy" id="3118333"/>
    <lineage>
        <taxon>Bacteria</taxon>
        <taxon>Pseudomonadati</taxon>
        <taxon>Nitrospirota</taxon>
        <taxon>Thermodesulfovibrionia</taxon>
        <taxon>Thermodesulfovibrionales</taxon>
        <taxon>Thermodesulfovibrionaceae</taxon>
        <taxon>Thermodesulfovibrio</taxon>
    </lineage>
</organism>
<evidence type="ECO:0000256" key="2">
    <source>
        <dbReference type="ARBA" id="ARBA00008472"/>
    </source>
</evidence>
<dbReference type="PANTHER" id="PTHR11058">
    <property type="entry name" value="NADH-UBIQUINONE OXIDOREDUCTASE CHAIN 3"/>
    <property type="match status" value="1"/>
</dbReference>
<keyword evidence="6 7" id="KW-0472">Membrane</keyword>
<feature type="transmembrane region" description="Helical" evidence="7">
    <location>
        <begin position="12"/>
        <end position="32"/>
    </location>
</feature>
<comment type="catalytic activity">
    <reaction evidence="7 8">
        <text>a quinone + NADH + 5 H(+)(in) = a quinol + NAD(+) + 4 H(+)(out)</text>
        <dbReference type="Rhea" id="RHEA:57888"/>
        <dbReference type="ChEBI" id="CHEBI:15378"/>
        <dbReference type="ChEBI" id="CHEBI:24646"/>
        <dbReference type="ChEBI" id="CHEBI:57540"/>
        <dbReference type="ChEBI" id="CHEBI:57945"/>
        <dbReference type="ChEBI" id="CHEBI:132124"/>
    </reaction>
</comment>
<dbReference type="GO" id="GO:0005886">
    <property type="term" value="C:plasma membrane"/>
    <property type="evidence" value="ECO:0007669"/>
    <property type="project" value="UniProtKB-SubCell"/>
</dbReference>
<keyword evidence="7" id="KW-1003">Cell membrane</keyword>
<dbReference type="InterPro" id="IPR023043">
    <property type="entry name" value="NAD(P)H_OxRDtase_bac/plastid"/>
</dbReference>
<dbReference type="Gene3D" id="1.20.58.1610">
    <property type="entry name" value="NADH:ubiquinone/plastoquinone oxidoreductase, chain 3"/>
    <property type="match status" value="1"/>
</dbReference>
<proteinExistence type="inferred from homology"/>
<evidence type="ECO:0000256" key="8">
    <source>
        <dbReference type="RuleBase" id="RU003639"/>
    </source>
</evidence>
<comment type="similarity">
    <text evidence="2 7 8">Belongs to the complex I subunit 3 family.</text>
</comment>
<dbReference type="EC" id="7.1.1.-" evidence="7"/>
<keyword evidence="7 8" id="KW-0520">NAD</keyword>
<dbReference type="GO" id="GO:0048038">
    <property type="term" value="F:quinone binding"/>
    <property type="evidence" value="ECO:0007669"/>
    <property type="project" value="UniProtKB-KW"/>
</dbReference>
<dbReference type="HAMAP" id="MF_01394">
    <property type="entry name" value="NDH1_NuoA"/>
    <property type="match status" value="1"/>
</dbReference>
<protein>
    <recommendedName>
        <fullName evidence="7">NADH-quinone oxidoreductase subunit A</fullName>
        <ecNumber evidence="7">7.1.1.-</ecNumber>
    </recommendedName>
    <alternativeName>
        <fullName evidence="7">NADH dehydrogenase I subunit A</fullName>
    </alternativeName>
    <alternativeName>
        <fullName evidence="7">NDH-1 subunit A</fullName>
    </alternativeName>
    <alternativeName>
        <fullName evidence="7">NUO1</fullName>
    </alternativeName>
</protein>
<evidence type="ECO:0000256" key="3">
    <source>
        <dbReference type="ARBA" id="ARBA00022448"/>
    </source>
</evidence>
<keyword evidence="7" id="KW-1278">Translocase</keyword>
<dbReference type="RefSeq" id="WP_353684745.1">
    <property type="nucleotide sequence ID" value="NZ_CP144373.1"/>
</dbReference>
<dbReference type="PANTHER" id="PTHR11058:SF9">
    <property type="entry name" value="NADH-UBIQUINONE OXIDOREDUCTASE CHAIN 3"/>
    <property type="match status" value="1"/>
</dbReference>
<dbReference type="Pfam" id="PF00507">
    <property type="entry name" value="Oxidored_q4"/>
    <property type="match status" value="1"/>
</dbReference>
<evidence type="ECO:0000313" key="9">
    <source>
        <dbReference type="EMBL" id="XCH47220.1"/>
    </source>
</evidence>
<keyword evidence="5 7" id="KW-1133">Transmembrane helix</keyword>
<dbReference type="KEGG" id="taut:V4D30_02835"/>